<name>Q2W076_PARM1</name>
<dbReference type="HOGENOM" id="CLU_2396173_0_0_5"/>
<dbReference type="AlphaFoldDB" id="Q2W076"/>
<protein>
    <submittedName>
        <fullName evidence="2">Uncharacterized protein</fullName>
    </submittedName>
</protein>
<feature type="compositionally biased region" description="Basic and acidic residues" evidence="1">
    <location>
        <begin position="9"/>
        <end position="25"/>
    </location>
</feature>
<organism evidence="2 3">
    <name type="scientific">Paramagnetospirillum magneticum (strain ATCC 700264 / AMB-1)</name>
    <name type="common">Magnetospirillum magneticum</name>
    <dbReference type="NCBI Taxonomy" id="342108"/>
    <lineage>
        <taxon>Bacteria</taxon>
        <taxon>Pseudomonadati</taxon>
        <taxon>Pseudomonadota</taxon>
        <taxon>Alphaproteobacteria</taxon>
        <taxon>Rhodospirillales</taxon>
        <taxon>Magnetospirillaceae</taxon>
        <taxon>Paramagnetospirillum</taxon>
    </lineage>
</organism>
<gene>
    <name evidence="2" type="ordered locus">amb3945</name>
</gene>
<dbReference type="KEGG" id="mag:amb3945"/>
<keyword evidence="3" id="KW-1185">Reference proteome</keyword>
<feature type="region of interest" description="Disordered" evidence="1">
    <location>
        <begin position="1"/>
        <end position="93"/>
    </location>
</feature>
<dbReference type="Proteomes" id="UP000007058">
    <property type="component" value="Chromosome"/>
</dbReference>
<evidence type="ECO:0000313" key="3">
    <source>
        <dbReference type="Proteomes" id="UP000007058"/>
    </source>
</evidence>
<evidence type="ECO:0000313" key="2">
    <source>
        <dbReference type="EMBL" id="BAE52749.1"/>
    </source>
</evidence>
<evidence type="ECO:0000256" key="1">
    <source>
        <dbReference type="SAM" id="MobiDB-lite"/>
    </source>
</evidence>
<proteinExistence type="predicted"/>
<feature type="compositionally biased region" description="Low complexity" evidence="1">
    <location>
        <begin position="33"/>
        <end position="47"/>
    </location>
</feature>
<dbReference type="EMBL" id="AP007255">
    <property type="protein sequence ID" value="BAE52749.1"/>
    <property type="molecule type" value="Genomic_DNA"/>
</dbReference>
<reference evidence="2 3" key="1">
    <citation type="journal article" date="2005" name="DNA Res.">
        <title>Complete genome sequence of the facultative anaerobic magnetotactic bacterium Magnetospirillum sp. strain AMB-1.</title>
        <authorList>
            <person name="Matsunaga T."/>
            <person name="Okamura Y."/>
            <person name="Fukuda Y."/>
            <person name="Wahyudi A.T."/>
            <person name="Murase Y."/>
            <person name="Takeyama H."/>
        </authorList>
    </citation>
    <scope>NUCLEOTIDE SEQUENCE [LARGE SCALE GENOMIC DNA]</scope>
    <source>
        <strain evidence="3">ATCC 700264 / AMB-1</strain>
    </source>
</reference>
<accession>Q2W076</accession>
<dbReference type="STRING" id="342108.amb3945"/>
<sequence>MRSGVKRLRAAEARPDRVSHHRAEPPKIPATSRPVGRPTPGRPMGPRAAKTPATPKMVPGLVMVMAKVDRKSRSMPGPWPGSASTDTAAERQV</sequence>